<reference evidence="4 5" key="2">
    <citation type="journal article" date="2010" name="Stand. Genomic Sci.">
        <title>Complete genome sequence of Desulfohalobium retbaense type strain (HR(100)).</title>
        <authorList>
            <person name="Spring S."/>
            <person name="Nolan M."/>
            <person name="Lapidus A."/>
            <person name="Glavina Del Rio T."/>
            <person name="Copeland A."/>
            <person name="Tice H."/>
            <person name="Cheng J.F."/>
            <person name="Lucas S."/>
            <person name="Land M."/>
            <person name="Chen F."/>
            <person name="Bruce D."/>
            <person name="Goodwin L."/>
            <person name="Pitluck S."/>
            <person name="Ivanova N."/>
            <person name="Mavromatis K."/>
            <person name="Mikhailova N."/>
            <person name="Pati A."/>
            <person name="Chen A."/>
            <person name="Palaniappan K."/>
            <person name="Hauser L."/>
            <person name="Chang Y.J."/>
            <person name="Jeffries C.D."/>
            <person name="Munk C."/>
            <person name="Kiss H."/>
            <person name="Chain P."/>
            <person name="Han C."/>
            <person name="Brettin T."/>
            <person name="Detter J.C."/>
            <person name="Schuler E."/>
            <person name="Goker M."/>
            <person name="Rohde M."/>
            <person name="Bristow J."/>
            <person name="Eisen J.A."/>
            <person name="Markowitz V."/>
            <person name="Hugenholtz P."/>
            <person name="Kyrpides N.C."/>
            <person name="Klenk H.P."/>
        </authorList>
    </citation>
    <scope>NUCLEOTIDE SEQUENCE [LARGE SCALE GENOMIC DNA]</scope>
    <source>
        <strain evidence="5">ATCC 49802 / DSM 20745 / S 6022</strain>
    </source>
</reference>
<feature type="transmembrane region" description="Helical" evidence="2">
    <location>
        <begin position="489"/>
        <end position="508"/>
    </location>
</feature>
<keyword evidence="5" id="KW-1185">Reference proteome</keyword>
<dbReference type="InterPro" id="IPR051943">
    <property type="entry name" value="TRAFAC_Dynamin-like_GTPase"/>
</dbReference>
<dbReference type="GO" id="GO:0005525">
    <property type="term" value="F:GTP binding"/>
    <property type="evidence" value="ECO:0007669"/>
    <property type="project" value="InterPro"/>
</dbReference>
<organism evidence="4 5">
    <name type="scientific">Sphaerobacter thermophilus (strain ATCC 49802 / DSM 20745 / KCCM 41009 / NCIMB 13125 / S 6022)</name>
    <dbReference type="NCBI Taxonomy" id="479434"/>
    <lineage>
        <taxon>Bacteria</taxon>
        <taxon>Pseudomonadati</taxon>
        <taxon>Thermomicrobiota</taxon>
        <taxon>Thermomicrobia</taxon>
        <taxon>Sphaerobacterales</taxon>
        <taxon>Sphaerobacterineae</taxon>
        <taxon>Sphaerobacteraceae</taxon>
        <taxon>Sphaerobacter</taxon>
    </lineage>
</organism>
<sequence length="588" mass="66303">MSDTPALPPDRILSGREEEMRQRAAGIVEELARTIRQFPAEAEDLDLLRDAAERLGALFLLVIAGEFNSGKSAVVNALLNDTVMPEGVTPTTSAIHILRYGPSTNEVVGIDGIVEHTYPADFLRDVNLVDTPGTNAIIREHEALSQRFVPRADLVLFVTSADRPFTESERQFMTEIRGWGKKIVVVLNKIDLLRNDEEIAEVIEFIRTNSVRLLGLEPQIFPVSARLAREAQTSEAPEERERLWAASRFGALEEFILSTLDEQTRIRLKLLNPLGIADRVGGRYRAIAAERLDLLDRDLQTIERIEQRIAVFESEMRADFTAYLSRIEAIVYRMNERADRFFDRTIRLGRVFDLLDRERIQREFEQEVIADTEQQIDAAVAEMIDWMVERDLRLWQSVTEYIDRRQLDRHQDEVVGESGAQFTYDRQALLGAVARRAGEVVEQFDPGREAQVIAEALRGAVTQTAVAEVGAIGLGAAVIALATTAAMDVTGILAAVTVGGLGLLILPARKRHARELLRRRSVELRERLAEALSDQFDREVRRSTARVRDALSPYATFVRTERDRFQRLAQALEAVDADITELRRVLEG</sequence>
<accession>D1C1K7</accession>
<dbReference type="CDD" id="cd09912">
    <property type="entry name" value="DLP_2"/>
    <property type="match status" value="1"/>
</dbReference>
<evidence type="ECO:0000313" key="4">
    <source>
        <dbReference type="EMBL" id="ACZ38124.1"/>
    </source>
</evidence>
<dbReference type="Gene3D" id="3.40.50.300">
    <property type="entry name" value="P-loop containing nucleotide triphosphate hydrolases"/>
    <property type="match status" value="1"/>
</dbReference>
<feature type="coiled-coil region" evidence="1">
    <location>
        <begin position="355"/>
        <end position="382"/>
    </location>
</feature>
<keyword evidence="1" id="KW-0175">Coiled coil</keyword>
<feature type="domain" description="G" evidence="3">
    <location>
        <begin position="62"/>
        <end position="189"/>
    </location>
</feature>
<dbReference type="STRING" id="479434.Sthe_0687"/>
<dbReference type="HOGENOM" id="CLU_014646_1_0_0"/>
<dbReference type="KEGG" id="sti:Sthe_0687"/>
<dbReference type="InterPro" id="IPR027417">
    <property type="entry name" value="P-loop_NTPase"/>
</dbReference>
<dbReference type="OrthoDB" id="9816479at2"/>
<proteinExistence type="predicted"/>
<dbReference type="PANTHER" id="PTHR43681">
    <property type="entry name" value="TRANSMEMBRANE GTPASE FZO"/>
    <property type="match status" value="1"/>
</dbReference>
<keyword evidence="2" id="KW-0472">Membrane</keyword>
<dbReference type="eggNOG" id="COG0699">
    <property type="taxonomic scope" value="Bacteria"/>
</dbReference>
<keyword evidence="2" id="KW-1133">Transmembrane helix</keyword>
<dbReference type="RefSeq" id="WP_012871171.1">
    <property type="nucleotide sequence ID" value="NC_013523.1"/>
</dbReference>
<dbReference type="PANTHER" id="PTHR43681:SF1">
    <property type="entry name" value="SARCALUMENIN"/>
    <property type="match status" value="1"/>
</dbReference>
<keyword evidence="2" id="KW-0812">Transmembrane</keyword>
<protein>
    <submittedName>
        <fullName evidence="4">Dynamin family protein</fullName>
    </submittedName>
</protein>
<dbReference type="EMBL" id="CP001823">
    <property type="protein sequence ID" value="ACZ38124.1"/>
    <property type="molecule type" value="Genomic_DNA"/>
</dbReference>
<dbReference type="Pfam" id="PF01926">
    <property type="entry name" value="MMR_HSR1"/>
    <property type="match status" value="1"/>
</dbReference>
<dbReference type="SUPFAM" id="SSF52540">
    <property type="entry name" value="P-loop containing nucleoside triphosphate hydrolases"/>
    <property type="match status" value="1"/>
</dbReference>
<dbReference type="InParanoid" id="D1C1K7"/>
<dbReference type="InterPro" id="IPR006073">
    <property type="entry name" value="GTP-bd"/>
</dbReference>
<evidence type="ECO:0000256" key="2">
    <source>
        <dbReference type="SAM" id="Phobius"/>
    </source>
</evidence>
<name>D1C1K7_SPHTD</name>
<evidence type="ECO:0000256" key="1">
    <source>
        <dbReference type="SAM" id="Coils"/>
    </source>
</evidence>
<dbReference type="Proteomes" id="UP000002027">
    <property type="component" value="Chromosome 1"/>
</dbReference>
<reference evidence="5" key="1">
    <citation type="submission" date="2009-11" db="EMBL/GenBank/DDBJ databases">
        <title>The complete chromosome 1 of Sphaerobacter thermophilus DSM 20745.</title>
        <authorList>
            <person name="Lucas S."/>
            <person name="Copeland A."/>
            <person name="Lapidus A."/>
            <person name="Glavina del Rio T."/>
            <person name="Dalin E."/>
            <person name="Tice H."/>
            <person name="Bruce D."/>
            <person name="Goodwin L."/>
            <person name="Pitluck S."/>
            <person name="Kyrpides N."/>
            <person name="Mavromatis K."/>
            <person name="Ivanova N."/>
            <person name="Mikhailova N."/>
            <person name="LaButti K.M."/>
            <person name="Clum A."/>
            <person name="Sun H.I."/>
            <person name="Brettin T."/>
            <person name="Detter J.C."/>
            <person name="Han C."/>
            <person name="Larimer F."/>
            <person name="Land M."/>
            <person name="Hauser L."/>
            <person name="Markowitz V."/>
            <person name="Cheng J.F."/>
            <person name="Hugenholtz P."/>
            <person name="Woyke T."/>
            <person name="Wu D."/>
            <person name="Steenblock K."/>
            <person name="Schneider S."/>
            <person name="Pukall R."/>
            <person name="Goeker M."/>
            <person name="Klenk H.P."/>
            <person name="Eisen J.A."/>
        </authorList>
    </citation>
    <scope>NUCLEOTIDE SEQUENCE [LARGE SCALE GENOMIC DNA]</scope>
    <source>
        <strain evidence="5">ATCC 49802 / DSM 20745 / S 6022</strain>
    </source>
</reference>
<evidence type="ECO:0000259" key="3">
    <source>
        <dbReference type="Pfam" id="PF01926"/>
    </source>
</evidence>
<gene>
    <name evidence="4" type="ordered locus">Sthe_0687</name>
</gene>
<evidence type="ECO:0000313" key="5">
    <source>
        <dbReference type="Proteomes" id="UP000002027"/>
    </source>
</evidence>
<dbReference type="AlphaFoldDB" id="D1C1K7"/>